<evidence type="ECO:0000256" key="8">
    <source>
        <dbReference type="ARBA" id="ARBA00022847"/>
    </source>
</evidence>
<keyword evidence="7 15" id="KW-0812">Transmembrane</keyword>
<keyword evidence="6" id="KW-1003">Cell membrane</keyword>
<keyword evidence="8" id="KW-0769">Symport</keyword>
<dbReference type="SMART" id="SM00387">
    <property type="entry name" value="HATPase_c"/>
    <property type="match status" value="1"/>
</dbReference>
<dbReference type="PANTHER" id="PTHR48086">
    <property type="entry name" value="SODIUM/PROLINE SYMPORTER-RELATED"/>
    <property type="match status" value="1"/>
</dbReference>
<feature type="transmembrane region" description="Helical" evidence="15">
    <location>
        <begin position="417"/>
        <end position="434"/>
    </location>
</feature>
<comment type="catalytic activity">
    <reaction evidence="1">
        <text>ATP + protein L-histidine = ADP + protein N-phospho-L-histidine.</text>
        <dbReference type="EC" id="2.7.13.3"/>
    </reaction>
</comment>
<feature type="transmembrane region" description="Helical" evidence="15">
    <location>
        <begin position="362"/>
        <end position="379"/>
    </location>
</feature>
<dbReference type="Gene3D" id="3.30.565.10">
    <property type="entry name" value="Histidine kinase-like ATPase, C-terminal domain"/>
    <property type="match status" value="1"/>
</dbReference>
<dbReference type="InterPro" id="IPR050277">
    <property type="entry name" value="Sodium:Solute_Symporter"/>
</dbReference>
<dbReference type="Gene3D" id="1.20.1730.10">
    <property type="entry name" value="Sodium/glucose cotransporter"/>
    <property type="match status" value="1"/>
</dbReference>
<evidence type="ECO:0000256" key="4">
    <source>
        <dbReference type="ARBA" id="ARBA00012438"/>
    </source>
</evidence>
<keyword evidence="18" id="KW-1185">Reference proteome</keyword>
<protein>
    <recommendedName>
        <fullName evidence="4">histidine kinase</fullName>
        <ecNumber evidence="4">2.7.13.3</ecNumber>
    </recommendedName>
</protein>
<proteinExistence type="inferred from homology"/>
<evidence type="ECO:0000256" key="11">
    <source>
        <dbReference type="ARBA" id="ARBA00023065"/>
    </source>
</evidence>
<evidence type="ECO:0000256" key="7">
    <source>
        <dbReference type="ARBA" id="ARBA00022692"/>
    </source>
</evidence>
<feature type="transmembrane region" description="Helical" evidence="15">
    <location>
        <begin position="663"/>
        <end position="681"/>
    </location>
</feature>
<evidence type="ECO:0000313" key="18">
    <source>
        <dbReference type="Proteomes" id="UP001293791"/>
    </source>
</evidence>
<evidence type="ECO:0000256" key="9">
    <source>
        <dbReference type="ARBA" id="ARBA00022989"/>
    </source>
</evidence>
<comment type="subcellular location">
    <subcellularLocation>
        <location evidence="2">Cell membrane</location>
        <topology evidence="2">Multi-pass membrane protein</topology>
    </subcellularLocation>
</comment>
<dbReference type="EMBL" id="JARGYT010000002">
    <property type="protein sequence ID" value="MDZ5761712.1"/>
    <property type="molecule type" value="Genomic_DNA"/>
</dbReference>
<evidence type="ECO:0000256" key="3">
    <source>
        <dbReference type="ARBA" id="ARBA00006434"/>
    </source>
</evidence>
<feature type="transmembrane region" description="Helical" evidence="15">
    <location>
        <begin position="70"/>
        <end position="91"/>
    </location>
</feature>
<dbReference type="EC" id="2.7.13.3" evidence="4"/>
<accession>A0ABU5L6G0</accession>
<keyword evidence="17" id="KW-0808">Transferase</keyword>
<comment type="catalytic activity">
    <reaction evidence="14">
        <text>L-proline(in) + Na(+)(in) = L-proline(out) + Na(+)(out)</text>
        <dbReference type="Rhea" id="RHEA:28967"/>
        <dbReference type="ChEBI" id="CHEBI:29101"/>
        <dbReference type="ChEBI" id="CHEBI:60039"/>
    </reaction>
</comment>
<feature type="transmembrane region" description="Helical" evidence="15">
    <location>
        <begin position="149"/>
        <end position="171"/>
    </location>
</feature>
<dbReference type="InterPro" id="IPR005467">
    <property type="entry name" value="His_kinase_dom"/>
</dbReference>
<evidence type="ECO:0000256" key="6">
    <source>
        <dbReference type="ARBA" id="ARBA00022475"/>
    </source>
</evidence>
<dbReference type="Pfam" id="PF00474">
    <property type="entry name" value="SSF"/>
    <property type="match status" value="1"/>
</dbReference>
<dbReference type="InterPro" id="IPR004358">
    <property type="entry name" value="Sig_transdc_His_kin-like_C"/>
</dbReference>
<dbReference type="InterPro" id="IPR003594">
    <property type="entry name" value="HATPase_dom"/>
</dbReference>
<evidence type="ECO:0000256" key="5">
    <source>
        <dbReference type="ARBA" id="ARBA00022448"/>
    </source>
</evidence>
<feature type="transmembrane region" description="Helical" evidence="15">
    <location>
        <begin position="297"/>
        <end position="322"/>
    </location>
</feature>
<dbReference type="Pfam" id="PF02518">
    <property type="entry name" value="HATPase_c"/>
    <property type="match status" value="1"/>
</dbReference>
<reference evidence="17 18" key="1">
    <citation type="submission" date="2023-02" db="EMBL/GenBank/DDBJ databases">
        <title>Host association and intracellularity evolved multiple times independently in the Rickettsiales.</title>
        <authorList>
            <person name="Castelli M."/>
            <person name="Nardi T."/>
            <person name="Gammuto L."/>
            <person name="Bellinzona G."/>
            <person name="Sabaneyeva E."/>
            <person name="Potekhin A."/>
            <person name="Serra V."/>
            <person name="Petroni G."/>
            <person name="Sassera D."/>
        </authorList>
    </citation>
    <scope>NUCLEOTIDE SEQUENCE [LARGE SCALE GENOMIC DNA]</scope>
    <source>
        <strain evidence="17 18">BOD18</strain>
    </source>
</reference>
<evidence type="ECO:0000256" key="12">
    <source>
        <dbReference type="ARBA" id="ARBA00023136"/>
    </source>
</evidence>
<dbReference type="Proteomes" id="UP001293791">
    <property type="component" value="Unassembled WGS sequence"/>
</dbReference>
<feature type="transmembrane region" description="Helical" evidence="15">
    <location>
        <begin position="183"/>
        <end position="201"/>
    </location>
</feature>
<feature type="transmembrane region" description="Helical" evidence="15">
    <location>
        <begin position="6"/>
        <end position="25"/>
    </location>
</feature>
<feature type="transmembrane region" description="Helical" evidence="15">
    <location>
        <begin position="613"/>
        <end position="642"/>
    </location>
</feature>
<sequence>MFGGLHAVDIIILVLFLGFCLYMGLKNSSGIRNITDYAVGSRNFHDVVLISTIMGTAISASATTGTVEKIYTHGILFAISRMFLPLTWWVTMKLYAPRIDKFRGCISVSDMMAKTYGEVGRWVTNVAAILLAVSAVAVQATAFGYTLSYIMGVNFQIGMIAGIIIITLYSAAGGVKSVAFTDVFQVCVFLVAIPAACASAYNDLGGYQNVLDSIPEELLTITFTKENMIFFVSAVLYSIMPLGEGAYFQRFLMAKNVAQLVRVFKVLTIITTPFIFLLCLTGFLVKARVPDIDPSYAFTYFVANFLTIGVKGIVVAGIMAVIMSTADSWLNTASVLCAHDIAKRLYLKFFNIEIDGKKELRIARISLVVISAIACIISLSEKSVMSLAWMADNFWQPIVLIPITAGFLGFGTNTRSFIFSVIFAIIFNVFGIYVEGGELGLFSLMMGLLGSFVGLVGMHYFQKLFMGVKFLEKKEENNRVFASFETGKGVMRHQTRTEVSTPLLKKVENFMIRQAMRSKLRNYAFCFVTIVNYIIPMFNNKLSGNILADSVIHFRVLSMLFCAILLVVELWPSTLREKFYHIYWYICLLFCLSFVPCYTFFTSGSDDFLILNSVLSLILLFILLDLASFITLMFVGVVLSYSMYKILVSYSPIYVEVETSHDLFLLLYLYASLSIVMIFFVRGKEREQENRMMELSVLNGAIAHEINAPIATSETLAFTLLEITESVEVHNEEDNVKRVSMGNEEYELLFNHIPKEILRSISEARKIIQLLFQLVRQNSCENFEIISIREIVKEVIDSPFITAFQRSKIQFDENIDFRFNGDRQSIKQIISNVVRNAFKHGGEDVNVDIWVLDNKLHIRDNGVGIDEKTAKNIFKSFYSKKGTLGIGLPFSSILLNYMGGEIECYSEVGMYTEIVVVLPGNL</sequence>
<evidence type="ECO:0000256" key="10">
    <source>
        <dbReference type="ARBA" id="ARBA00023053"/>
    </source>
</evidence>
<name>A0ABU5L6G0_9RICK</name>
<feature type="domain" description="Histidine kinase" evidence="16">
    <location>
        <begin position="701"/>
        <end position="922"/>
    </location>
</feature>
<dbReference type="PRINTS" id="PR00344">
    <property type="entry name" value="BCTRLSENSOR"/>
</dbReference>
<feature type="transmembrane region" description="Helical" evidence="15">
    <location>
        <begin position="46"/>
        <end position="64"/>
    </location>
</feature>
<evidence type="ECO:0000256" key="14">
    <source>
        <dbReference type="ARBA" id="ARBA00033708"/>
    </source>
</evidence>
<evidence type="ECO:0000256" key="13">
    <source>
        <dbReference type="ARBA" id="ARBA00023201"/>
    </source>
</evidence>
<keyword evidence="5" id="KW-0813">Transport</keyword>
<dbReference type="InterPro" id="IPR036890">
    <property type="entry name" value="HATPase_C_sf"/>
</dbReference>
<keyword evidence="10" id="KW-0915">Sodium</keyword>
<feature type="transmembrane region" description="Helical" evidence="15">
    <location>
        <begin position="228"/>
        <end position="248"/>
    </location>
</feature>
<feature type="transmembrane region" description="Helical" evidence="15">
    <location>
        <begin position="582"/>
        <end position="601"/>
    </location>
</feature>
<feature type="transmembrane region" description="Helical" evidence="15">
    <location>
        <begin position="260"/>
        <end position="285"/>
    </location>
</feature>
<dbReference type="PANTHER" id="PTHR48086:SF3">
    <property type="entry name" value="SODIUM_PROLINE SYMPORTER"/>
    <property type="match status" value="1"/>
</dbReference>
<feature type="transmembrane region" description="Helical" evidence="15">
    <location>
        <begin position="520"/>
        <end position="538"/>
    </location>
</feature>
<dbReference type="CDD" id="cd10322">
    <property type="entry name" value="SLC5sbd"/>
    <property type="match status" value="1"/>
</dbReference>
<evidence type="ECO:0000256" key="15">
    <source>
        <dbReference type="SAM" id="Phobius"/>
    </source>
</evidence>
<evidence type="ECO:0000313" key="17">
    <source>
        <dbReference type="EMBL" id="MDZ5761712.1"/>
    </source>
</evidence>
<dbReference type="PROSITE" id="PS50109">
    <property type="entry name" value="HIS_KIN"/>
    <property type="match status" value="1"/>
</dbReference>
<feature type="transmembrane region" description="Helical" evidence="15">
    <location>
        <begin position="440"/>
        <end position="461"/>
    </location>
</feature>
<gene>
    <name evidence="17" type="ORF">Cyrtocomes_00070</name>
</gene>
<keyword evidence="12 15" id="KW-0472">Membrane</keyword>
<feature type="transmembrane region" description="Helical" evidence="15">
    <location>
        <begin position="394"/>
        <end position="410"/>
    </location>
</feature>
<feature type="transmembrane region" description="Helical" evidence="15">
    <location>
        <begin position="550"/>
        <end position="570"/>
    </location>
</feature>
<comment type="similarity">
    <text evidence="3">Belongs to the sodium:solute symporter (SSF) (TC 2.A.21) family.</text>
</comment>
<organism evidence="17 18">
    <name type="scientific">Candidatus Cyrtobacter comes</name>
    <dbReference type="NCBI Taxonomy" id="675776"/>
    <lineage>
        <taxon>Bacteria</taxon>
        <taxon>Pseudomonadati</taxon>
        <taxon>Pseudomonadota</taxon>
        <taxon>Alphaproteobacteria</taxon>
        <taxon>Rickettsiales</taxon>
        <taxon>Candidatus Midichloriaceae</taxon>
        <taxon>Candidatus Cyrtobacter</taxon>
    </lineage>
</organism>
<evidence type="ECO:0000259" key="16">
    <source>
        <dbReference type="PROSITE" id="PS50109"/>
    </source>
</evidence>
<dbReference type="InterPro" id="IPR001734">
    <property type="entry name" value="Na/solute_symporter"/>
</dbReference>
<dbReference type="InterPro" id="IPR038377">
    <property type="entry name" value="Na/Glc_symporter_sf"/>
</dbReference>
<keyword evidence="11" id="KW-0406">Ion transport</keyword>
<feature type="transmembrane region" description="Helical" evidence="15">
    <location>
        <begin position="122"/>
        <end position="143"/>
    </location>
</feature>
<evidence type="ECO:0000256" key="2">
    <source>
        <dbReference type="ARBA" id="ARBA00004651"/>
    </source>
</evidence>
<dbReference type="PROSITE" id="PS50283">
    <property type="entry name" value="NA_SOLUT_SYMP_3"/>
    <property type="match status" value="1"/>
</dbReference>
<comment type="caution">
    <text evidence="17">The sequence shown here is derived from an EMBL/GenBank/DDBJ whole genome shotgun (WGS) entry which is preliminary data.</text>
</comment>
<evidence type="ECO:0000256" key="1">
    <source>
        <dbReference type="ARBA" id="ARBA00000085"/>
    </source>
</evidence>
<dbReference type="GO" id="GO:0016301">
    <property type="term" value="F:kinase activity"/>
    <property type="evidence" value="ECO:0007669"/>
    <property type="project" value="UniProtKB-KW"/>
</dbReference>
<dbReference type="SUPFAM" id="SSF55874">
    <property type="entry name" value="ATPase domain of HSP90 chaperone/DNA topoisomerase II/histidine kinase"/>
    <property type="match status" value="1"/>
</dbReference>
<keyword evidence="9 15" id="KW-1133">Transmembrane helix</keyword>
<keyword evidence="17" id="KW-0418">Kinase</keyword>
<keyword evidence="13" id="KW-0739">Sodium transport</keyword>